<dbReference type="Pfam" id="PF00005">
    <property type="entry name" value="ABC_tran"/>
    <property type="match status" value="1"/>
</dbReference>
<evidence type="ECO:0000313" key="7">
    <source>
        <dbReference type="Proteomes" id="UP000077671"/>
    </source>
</evidence>
<proteinExistence type="predicted"/>
<dbReference type="GO" id="GO:0042626">
    <property type="term" value="F:ATPase-coupled transmembrane transporter activity"/>
    <property type="evidence" value="ECO:0007669"/>
    <property type="project" value="TreeGrafter"/>
</dbReference>
<reference evidence="6" key="2">
    <citation type="journal article" date="2019" name="IMA Fungus">
        <title>Genome sequencing and comparison of five Tilletia species to identify candidate genes for the detection of regulated species infecting wheat.</title>
        <authorList>
            <person name="Nguyen H.D.T."/>
            <person name="Sultana T."/>
            <person name="Kesanakurti P."/>
            <person name="Hambleton S."/>
        </authorList>
    </citation>
    <scope>NUCLEOTIDE SEQUENCE</scope>
    <source>
        <strain evidence="6">DAOMC 238032</strain>
    </source>
</reference>
<sequence>MVIGPLSCGKSTLLSAVLAEPYIASGSLVTPAQSSDRKPVAYAAQDCWVQETLSLRANIIFHCDQAFDQKWYNTVISACCLEEDFATFEQGDRRLAKSLSGGQKQRVSLARAVYAREADLVVLDDPFCALDAETEALIWHNLFDQSSGLLRNKIVILASNALHRLKNVDWVVRLGDGTILQQGPPTQVKLSEDEIRDLEAAQKATSEAIKKGKKSKAKSDVDKAGEDDGDSDIDDEKAVKPDAKLELDKDGNVIDEVAVGRIKYKY</sequence>
<feature type="compositionally biased region" description="Basic and acidic residues" evidence="3">
    <location>
        <begin position="236"/>
        <end position="245"/>
    </location>
</feature>
<protein>
    <recommendedName>
        <fullName evidence="4">ABC transporter domain-containing protein</fullName>
    </recommendedName>
</protein>
<keyword evidence="2" id="KW-0067">ATP-binding</keyword>
<dbReference type="GO" id="GO:0016887">
    <property type="term" value="F:ATP hydrolysis activity"/>
    <property type="evidence" value="ECO:0007669"/>
    <property type="project" value="InterPro"/>
</dbReference>
<dbReference type="EMBL" id="CAJHJG010005278">
    <property type="protein sequence ID" value="CAD6948909.1"/>
    <property type="molecule type" value="Genomic_DNA"/>
</dbReference>
<dbReference type="PROSITE" id="PS50893">
    <property type="entry name" value="ABC_TRANSPORTER_2"/>
    <property type="match status" value="1"/>
</dbReference>
<evidence type="ECO:0000256" key="2">
    <source>
        <dbReference type="ARBA" id="ARBA00022840"/>
    </source>
</evidence>
<dbReference type="InterPro" id="IPR027417">
    <property type="entry name" value="P-loop_NTPase"/>
</dbReference>
<dbReference type="EMBL" id="LWDD02001174">
    <property type="protein sequence ID" value="KAE8251817.1"/>
    <property type="molecule type" value="Genomic_DNA"/>
</dbReference>
<gene>
    <name evidence="6" type="ORF">A4X03_0g6307</name>
    <name evidence="5" type="ORF">JKIAZH3_G3255</name>
</gene>
<dbReference type="InterPro" id="IPR050173">
    <property type="entry name" value="ABC_transporter_C-like"/>
</dbReference>
<feature type="domain" description="ABC transporter" evidence="4">
    <location>
        <begin position="1"/>
        <end position="201"/>
    </location>
</feature>
<dbReference type="PROSITE" id="PS00211">
    <property type="entry name" value="ABC_TRANSPORTER_1"/>
    <property type="match status" value="1"/>
</dbReference>
<evidence type="ECO:0000313" key="8">
    <source>
        <dbReference type="Proteomes" id="UP000836402"/>
    </source>
</evidence>
<keyword evidence="8" id="KW-1185">Reference proteome</keyword>
<dbReference type="Proteomes" id="UP000077671">
    <property type="component" value="Unassembled WGS sequence"/>
</dbReference>
<dbReference type="AlphaFoldDB" id="A0A177U3V9"/>
<comment type="caution">
    <text evidence="6">The sequence shown here is derived from an EMBL/GenBank/DDBJ whole genome shotgun (WGS) entry which is preliminary data.</text>
</comment>
<name>A0A177U3V9_9BASI</name>
<evidence type="ECO:0000313" key="6">
    <source>
        <dbReference type="EMBL" id="KAE8251817.1"/>
    </source>
</evidence>
<dbReference type="PANTHER" id="PTHR24223">
    <property type="entry name" value="ATP-BINDING CASSETTE SUB-FAMILY C"/>
    <property type="match status" value="1"/>
</dbReference>
<dbReference type="GO" id="GO:0005524">
    <property type="term" value="F:ATP binding"/>
    <property type="evidence" value="ECO:0007669"/>
    <property type="project" value="UniProtKB-KW"/>
</dbReference>
<evidence type="ECO:0000259" key="4">
    <source>
        <dbReference type="PROSITE" id="PS50893"/>
    </source>
</evidence>
<keyword evidence="1" id="KW-0547">Nucleotide-binding</keyword>
<reference evidence="5" key="3">
    <citation type="submission" date="2020-10" db="EMBL/GenBank/DDBJ databases">
        <authorList>
            <person name="Sedaghatjoo S."/>
        </authorList>
    </citation>
    <scope>NUCLEOTIDE SEQUENCE</scope>
    <source>
        <strain evidence="5">AZH3</strain>
    </source>
</reference>
<dbReference type="InterPro" id="IPR017871">
    <property type="entry name" value="ABC_transporter-like_CS"/>
</dbReference>
<dbReference type="Proteomes" id="UP000836402">
    <property type="component" value="Unassembled WGS sequence"/>
</dbReference>
<dbReference type="GO" id="GO:0016020">
    <property type="term" value="C:membrane"/>
    <property type="evidence" value="ECO:0007669"/>
    <property type="project" value="TreeGrafter"/>
</dbReference>
<organism evidence="6 7">
    <name type="scientific">Tilletia caries</name>
    <name type="common">wheat bunt fungus</name>
    <dbReference type="NCBI Taxonomy" id="13290"/>
    <lineage>
        <taxon>Eukaryota</taxon>
        <taxon>Fungi</taxon>
        <taxon>Dikarya</taxon>
        <taxon>Basidiomycota</taxon>
        <taxon>Ustilaginomycotina</taxon>
        <taxon>Exobasidiomycetes</taxon>
        <taxon>Tilletiales</taxon>
        <taxon>Tilletiaceae</taxon>
        <taxon>Tilletia</taxon>
    </lineage>
</organism>
<feature type="compositionally biased region" description="Basic and acidic residues" evidence="3">
    <location>
        <begin position="217"/>
        <end position="226"/>
    </location>
</feature>
<evidence type="ECO:0000313" key="5">
    <source>
        <dbReference type="EMBL" id="CAD6948909.1"/>
    </source>
</evidence>
<evidence type="ECO:0000256" key="1">
    <source>
        <dbReference type="ARBA" id="ARBA00022741"/>
    </source>
</evidence>
<reference evidence="6" key="1">
    <citation type="submission" date="2016-04" db="EMBL/GenBank/DDBJ databases">
        <authorList>
            <person name="Nguyen H.D."/>
            <person name="Kesanakurti P."/>
            <person name="Cullis J."/>
            <person name="Levesque C.A."/>
            <person name="Hambleton S."/>
        </authorList>
    </citation>
    <scope>NUCLEOTIDE SEQUENCE</scope>
    <source>
        <strain evidence="6">DAOMC 238032</strain>
    </source>
</reference>
<evidence type="ECO:0000256" key="3">
    <source>
        <dbReference type="SAM" id="MobiDB-lite"/>
    </source>
</evidence>
<dbReference type="SUPFAM" id="SSF52540">
    <property type="entry name" value="P-loop containing nucleoside triphosphate hydrolases"/>
    <property type="match status" value="1"/>
</dbReference>
<dbReference type="PANTHER" id="PTHR24223:SF399">
    <property type="entry name" value="ABC TRANSPORTER ATNG"/>
    <property type="match status" value="1"/>
</dbReference>
<dbReference type="Gene3D" id="3.40.50.300">
    <property type="entry name" value="P-loop containing nucleotide triphosphate hydrolases"/>
    <property type="match status" value="1"/>
</dbReference>
<dbReference type="InterPro" id="IPR003439">
    <property type="entry name" value="ABC_transporter-like_ATP-bd"/>
</dbReference>
<feature type="region of interest" description="Disordered" evidence="3">
    <location>
        <begin position="206"/>
        <end position="245"/>
    </location>
</feature>
<accession>A0A177U3V9</accession>